<comment type="caution">
    <text evidence="2">The sequence shown here is derived from an EMBL/GenBank/DDBJ whole genome shotgun (WGS) entry which is preliminary data.</text>
</comment>
<dbReference type="Proteomes" id="UP000472971">
    <property type="component" value="Unassembled WGS sequence"/>
</dbReference>
<evidence type="ECO:0000313" key="2">
    <source>
        <dbReference type="EMBL" id="NEY82601.1"/>
    </source>
</evidence>
<dbReference type="AlphaFoldDB" id="A0A6B3W416"/>
<dbReference type="Proteomes" id="UP000570010">
    <property type="component" value="Unassembled WGS sequence"/>
</dbReference>
<organism evidence="2 3">
    <name type="scientific">Bacillus aquiflavi</name>
    <dbReference type="NCBI Taxonomy" id="2672567"/>
    <lineage>
        <taxon>Bacteria</taxon>
        <taxon>Bacillati</taxon>
        <taxon>Bacillota</taxon>
        <taxon>Bacilli</taxon>
        <taxon>Bacillales</taxon>
        <taxon>Bacillaceae</taxon>
        <taxon>Bacillus</taxon>
    </lineage>
</organism>
<evidence type="ECO:0000313" key="4">
    <source>
        <dbReference type="Proteomes" id="UP000570010"/>
    </source>
</evidence>
<reference evidence="2 3" key="1">
    <citation type="submission" date="2020-02" db="EMBL/GenBank/DDBJ databases">
        <title>Bacillus aquiflavi sp. nov., isolated from yellow water of strong flavor Chinese baijiu in Yibin region of China.</title>
        <authorList>
            <person name="Xie J."/>
        </authorList>
    </citation>
    <scope>NUCLEOTIDE SEQUENCE [LARGE SCALE GENOMIC DNA]</scope>
    <source>
        <strain evidence="2 3">3H-10</strain>
    </source>
</reference>
<gene>
    <name evidence="2" type="ORF">G4D64_14065</name>
    <name evidence="1" type="ORF">H1Z61_14340</name>
</gene>
<evidence type="ECO:0000313" key="3">
    <source>
        <dbReference type="Proteomes" id="UP000472971"/>
    </source>
</evidence>
<dbReference type="EMBL" id="JACEIO010000039">
    <property type="protein sequence ID" value="MBA4538282.1"/>
    <property type="molecule type" value="Genomic_DNA"/>
</dbReference>
<dbReference type="EMBL" id="JAAIWN010000039">
    <property type="protein sequence ID" value="NEY82601.1"/>
    <property type="molecule type" value="Genomic_DNA"/>
</dbReference>
<reference evidence="1 4" key="2">
    <citation type="submission" date="2020-07" db="EMBL/GenBank/DDBJ databases">
        <authorList>
            <person name="Feng H."/>
        </authorList>
    </citation>
    <scope>NUCLEOTIDE SEQUENCE [LARGE SCALE GENOMIC DNA]</scope>
    <source>
        <strain evidence="1">S-12</strain>
        <strain evidence="4">s-12</strain>
    </source>
</reference>
<protein>
    <submittedName>
        <fullName evidence="2">Uncharacterized protein</fullName>
    </submittedName>
</protein>
<evidence type="ECO:0000313" key="1">
    <source>
        <dbReference type="EMBL" id="MBA4538282.1"/>
    </source>
</evidence>
<name>A0A6B3W416_9BACI</name>
<sequence length="101" mass="11875">MSLKSLLSFERKLKRIERATIEENPINVSVYVYSPSEWNVKTQSFEDEINAELGLVTVFKGFEKYKEIIEKAPNLHEARYLARQNNINLTVKPLLDPFDEW</sequence>
<accession>A0A6B3W416</accession>
<proteinExistence type="predicted"/>
<dbReference type="RefSeq" id="WP_163243005.1">
    <property type="nucleotide sequence ID" value="NZ_CP082780.1"/>
</dbReference>
<keyword evidence="3" id="KW-1185">Reference proteome</keyword>